<dbReference type="PROSITE" id="PS51184">
    <property type="entry name" value="JMJC"/>
    <property type="match status" value="1"/>
</dbReference>
<protein>
    <submittedName>
        <fullName evidence="2">Cupin-like domain-containing protein</fullName>
    </submittedName>
</protein>
<dbReference type="PANTHER" id="PTHR12461:SF105">
    <property type="entry name" value="HYPOXIA-INDUCIBLE FACTOR 1-ALPHA INHIBITOR"/>
    <property type="match status" value="1"/>
</dbReference>
<feature type="domain" description="JmjC" evidence="1">
    <location>
        <begin position="195"/>
        <end position="336"/>
    </location>
</feature>
<evidence type="ECO:0000313" key="2">
    <source>
        <dbReference type="EMBL" id="GAA5163513.1"/>
    </source>
</evidence>
<name>A0ABP9QKN1_9RHOO</name>
<dbReference type="InterPro" id="IPR041667">
    <property type="entry name" value="Cupin_8"/>
</dbReference>
<gene>
    <name evidence="2" type="ORF">GCM10025770_15810</name>
</gene>
<accession>A0ABP9QKN1</accession>
<dbReference type="SUPFAM" id="SSF51197">
    <property type="entry name" value="Clavaminate synthase-like"/>
    <property type="match status" value="1"/>
</dbReference>
<evidence type="ECO:0000259" key="1">
    <source>
        <dbReference type="PROSITE" id="PS51184"/>
    </source>
</evidence>
<evidence type="ECO:0000313" key="3">
    <source>
        <dbReference type="Proteomes" id="UP001500547"/>
    </source>
</evidence>
<comment type="caution">
    <text evidence="2">The sequence shown here is derived from an EMBL/GenBank/DDBJ whole genome shotgun (WGS) entry which is preliminary data.</text>
</comment>
<dbReference type="InterPro" id="IPR003347">
    <property type="entry name" value="JmjC_dom"/>
</dbReference>
<sequence length="338" mass="39197">MQNAISGAVKVNDDWRRWIAENLIMEIHPQGLFETLVRAGVPVPDAHAEINAALQSPYIAGAQRLKNRLLKRDWVLDNRRRMEQLRSPEVPRIHKLPEEQFFNDFYTAGRPVVITGMMEDWPAMQNWNLDYFAQHFGDKEVQVQARRNSDEHYELNKLKHQQTMSFGEFTELVRNAGKTNDFYMTANNDSQNRVALADLWNDIVQIPAYLDPQNPGGFFWFGPAGTITPFHHDLTNNFMAQVIGAKRVLMIPAHEINAIYNHEHCFTHVDARKIDFDQYPAMRDARIQEAIIGPGEILFLPVGCWHFVEGLEVSVTMSFTNFKWDNNFTERYPAQTFF</sequence>
<dbReference type="PANTHER" id="PTHR12461">
    <property type="entry name" value="HYPOXIA-INDUCIBLE FACTOR 1 ALPHA INHIBITOR-RELATED"/>
    <property type="match status" value="1"/>
</dbReference>
<dbReference type="Gene3D" id="2.60.120.650">
    <property type="entry name" value="Cupin"/>
    <property type="match status" value="1"/>
</dbReference>
<dbReference type="SMART" id="SM00558">
    <property type="entry name" value="JmjC"/>
    <property type="match status" value="1"/>
</dbReference>
<dbReference type="RefSeq" id="WP_345532353.1">
    <property type="nucleotide sequence ID" value="NZ_BAABLD010000008.1"/>
</dbReference>
<reference evidence="3" key="1">
    <citation type="journal article" date="2019" name="Int. J. Syst. Evol. Microbiol.">
        <title>The Global Catalogue of Microorganisms (GCM) 10K type strain sequencing project: providing services to taxonomists for standard genome sequencing and annotation.</title>
        <authorList>
            <consortium name="The Broad Institute Genomics Platform"/>
            <consortium name="The Broad Institute Genome Sequencing Center for Infectious Disease"/>
            <person name="Wu L."/>
            <person name="Ma J."/>
        </authorList>
    </citation>
    <scope>NUCLEOTIDE SEQUENCE [LARGE SCALE GENOMIC DNA]</scope>
    <source>
        <strain evidence="3">JCM 18715</strain>
    </source>
</reference>
<dbReference type="Proteomes" id="UP001500547">
    <property type="component" value="Unassembled WGS sequence"/>
</dbReference>
<dbReference type="EMBL" id="BAABLD010000008">
    <property type="protein sequence ID" value="GAA5163513.1"/>
    <property type="molecule type" value="Genomic_DNA"/>
</dbReference>
<dbReference type="Pfam" id="PF13621">
    <property type="entry name" value="Cupin_8"/>
    <property type="match status" value="1"/>
</dbReference>
<keyword evidence="3" id="KW-1185">Reference proteome</keyword>
<proteinExistence type="predicted"/>
<organism evidence="2 3">
    <name type="scientific">Viridibacterium curvum</name>
    <dbReference type="NCBI Taxonomy" id="1101404"/>
    <lineage>
        <taxon>Bacteria</taxon>
        <taxon>Pseudomonadati</taxon>
        <taxon>Pseudomonadota</taxon>
        <taxon>Betaproteobacteria</taxon>
        <taxon>Rhodocyclales</taxon>
        <taxon>Rhodocyclaceae</taxon>
        <taxon>Viridibacterium</taxon>
    </lineage>
</organism>